<protein>
    <submittedName>
        <fullName evidence="2">Uncharacterized protein</fullName>
    </submittedName>
</protein>
<reference evidence="2" key="2">
    <citation type="submission" date="2022-03" db="EMBL/GenBank/DDBJ databases">
        <title>Draft title - Genomic analysis of global carrot germplasm unveils the trajectory of domestication and the origin of high carotenoid orange carrot.</title>
        <authorList>
            <person name="Iorizzo M."/>
            <person name="Ellison S."/>
            <person name="Senalik D."/>
            <person name="Macko-Podgorni A."/>
            <person name="Grzebelus D."/>
            <person name="Bostan H."/>
            <person name="Rolling W."/>
            <person name="Curaba J."/>
            <person name="Simon P."/>
        </authorList>
    </citation>
    <scope>NUCLEOTIDE SEQUENCE</scope>
    <source>
        <tissue evidence="2">Leaf</tissue>
    </source>
</reference>
<proteinExistence type="predicted"/>
<feature type="region of interest" description="Disordered" evidence="1">
    <location>
        <begin position="104"/>
        <end position="126"/>
    </location>
</feature>
<accession>A0AAF0XX31</accession>
<evidence type="ECO:0000313" key="2">
    <source>
        <dbReference type="EMBL" id="WOH14439.1"/>
    </source>
</evidence>
<name>A0AAF0XX31_DAUCS</name>
<feature type="compositionally biased region" description="Basic and acidic residues" evidence="1">
    <location>
        <begin position="105"/>
        <end position="126"/>
    </location>
</feature>
<gene>
    <name evidence="2" type="ORF">DCAR_0933958</name>
</gene>
<keyword evidence="3" id="KW-1185">Reference proteome</keyword>
<dbReference type="EMBL" id="CP093351">
    <property type="protein sequence ID" value="WOH14439.1"/>
    <property type="molecule type" value="Genomic_DNA"/>
</dbReference>
<reference evidence="2" key="1">
    <citation type="journal article" date="2016" name="Nat. Genet.">
        <title>A high-quality carrot genome assembly provides new insights into carotenoid accumulation and asterid genome evolution.</title>
        <authorList>
            <person name="Iorizzo M."/>
            <person name="Ellison S."/>
            <person name="Senalik D."/>
            <person name="Zeng P."/>
            <person name="Satapoomin P."/>
            <person name="Huang J."/>
            <person name="Bowman M."/>
            <person name="Iovene M."/>
            <person name="Sanseverino W."/>
            <person name="Cavagnaro P."/>
            <person name="Yildiz M."/>
            <person name="Macko-Podgorni A."/>
            <person name="Moranska E."/>
            <person name="Grzebelus E."/>
            <person name="Grzebelus D."/>
            <person name="Ashrafi H."/>
            <person name="Zheng Z."/>
            <person name="Cheng S."/>
            <person name="Spooner D."/>
            <person name="Van Deynze A."/>
            <person name="Simon P."/>
        </authorList>
    </citation>
    <scope>NUCLEOTIDE SEQUENCE</scope>
    <source>
        <tissue evidence="2">Leaf</tissue>
    </source>
</reference>
<evidence type="ECO:0000256" key="1">
    <source>
        <dbReference type="SAM" id="MobiDB-lite"/>
    </source>
</evidence>
<dbReference type="AlphaFoldDB" id="A0AAF0XX31"/>
<organism evidence="2 3">
    <name type="scientific">Daucus carota subsp. sativus</name>
    <name type="common">Carrot</name>
    <dbReference type="NCBI Taxonomy" id="79200"/>
    <lineage>
        <taxon>Eukaryota</taxon>
        <taxon>Viridiplantae</taxon>
        <taxon>Streptophyta</taxon>
        <taxon>Embryophyta</taxon>
        <taxon>Tracheophyta</taxon>
        <taxon>Spermatophyta</taxon>
        <taxon>Magnoliopsida</taxon>
        <taxon>eudicotyledons</taxon>
        <taxon>Gunneridae</taxon>
        <taxon>Pentapetalae</taxon>
        <taxon>asterids</taxon>
        <taxon>campanulids</taxon>
        <taxon>Apiales</taxon>
        <taxon>Apiaceae</taxon>
        <taxon>Apioideae</taxon>
        <taxon>Scandiceae</taxon>
        <taxon>Daucinae</taxon>
        <taxon>Daucus</taxon>
        <taxon>Daucus sect. Daucus</taxon>
    </lineage>
</organism>
<evidence type="ECO:0000313" key="3">
    <source>
        <dbReference type="Proteomes" id="UP000077755"/>
    </source>
</evidence>
<sequence>MCFQAAEDRAATYEVDSYLTKTKDVFSSIVEKDYVLGKALAVGTSDKVQKVDQNYQVSQKVKSAVAKSAELSSEYASIGASWVTVTFDSIAKAAAEVSQHAKKVALAEEEQKRKTTGEEEQGRKTM</sequence>
<dbReference type="Proteomes" id="UP000077755">
    <property type="component" value="Chromosome 9"/>
</dbReference>